<evidence type="ECO:0000259" key="4">
    <source>
        <dbReference type="PROSITE" id="PS50995"/>
    </source>
</evidence>
<dbReference type="EMBL" id="PDNV01000012">
    <property type="protein sequence ID" value="PLC52546.1"/>
    <property type="molecule type" value="Genomic_DNA"/>
</dbReference>
<dbReference type="InterPro" id="IPR036390">
    <property type="entry name" value="WH_DNA-bd_sf"/>
</dbReference>
<dbReference type="PROSITE" id="PS50995">
    <property type="entry name" value="HTH_MARR_2"/>
    <property type="match status" value="1"/>
</dbReference>
<dbReference type="InterPro" id="IPR000835">
    <property type="entry name" value="HTH_MarR-typ"/>
</dbReference>
<evidence type="ECO:0000256" key="2">
    <source>
        <dbReference type="ARBA" id="ARBA00023125"/>
    </source>
</evidence>
<dbReference type="SUPFAM" id="SSF46785">
    <property type="entry name" value="Winged helix' DNA-binding domain"/>
    <property type="match status" value="1"/>
</dbReference>
<evidence type="ECO:0000313" key="6">
    <source>
        <dbReference type="Proteomes" id="UP000234328"/>
    </source>
</evidence>
<evidence type="ECO:0000256" key="3">
    <source>
        <dbReference type="ARBA" id="ARBA00023163"/>
    </source>
</evidence>
<name>A0A2N4UBZ5_9BURK</name>
<keyword evidence="6" id="KW-1185">Reference proteome</keyword>
<accession>A0A2N4UBZ5</accession>
<dbReference type="AlphaFoldDB" id="A0A2N4UBZ5"/>
<dbReference type="Proteomes" id="UP000234328">
    <property type="component" value="Unassembled WGS sequence"/>
</dbReference>
<reference evidence="5 6" key="1">
    <citation type="submission" date="2017-10" db="EMBL/GenBank/DDBJ databases">
        <title>Two draft genome sequences of Pusillimonas sp. strains isolated from a nitrate- and radionuclide-contaminated groundwater in Russia.</title>
        <authorList>
            <person name="Grouzdev D.S."/>
            <person name="Tourova T.P."/>
            <person name="Goeva M.A."/>
            <person name="Babich T.L."/>
            <person name="Sokolova D.S."/>
            <person name="Abdullin R."/>
            <person name="Poltaraus A.B."/>
            <person name="Toshchakov S.V."/>
            <person name="Nazina T.N."/>
        </authorList>
    </citation>
    <scope>NUCLEOTIDE SEQUENCE [LARGE SCALE GENOMIC DNA]</scope>
    <source>
        <strain evidence="5 6">JR1/69-2-13</strain>
    </source>
</reference>
<dbReference type="Gene3D" id="1.10.10.10">
    <property type="entry name" value="Winged helix-like DNA-binding domain superfamily/Winged helix DNA-binding domain"/>
    <property type="match status" value="1"/>
</dbReference>
<dbReference type="RefSeq" id="WP_102071282.1">
    <property type="nucleotide sequence ID" value="NZ_PDNV01000012.1"/>
</dbReference>
<dbReference type="PANTHER" id="PTHR42756:SF1">
    <property type="entry name" value="TRANSCRIPTIONAL REPRESSOR OF EMRAB OPERON"/>
    <property type="match status" value="1"/>
</dbReference>
<sequence length="173" mass="19760">MRRKRQPDSVDAILEQWRRERPDLEISPMGPIGRLKRCAALLQRELDKMFSEFGMTNWEFDVLATLRRSGAPYCLAPTTLFAALMITSGTMTHRLQRLEAAGWVQRIPNRNDARSMLVQLTPAGLELIDRAVEAHVENEREILTLLQPEALASLDDRLAELLSTLEIPEDKPR</sequence>
<feature type="domain" description="HTH marR-type" evidence="4">
    <location>
        <begin position="28"/>
        <end position="163"/>
    </location>
</feature>
<comment type="caution">
    <text evidence="5">The sequence shown here is derived from an EMBL/GenBank/DDBJ whole genome shotgun (WGS) entry which is preliminary data.</text>
</comment>
<dbReference type="SMART" id="SM00347">
    <property type="entry name" value="HTH_MARR"/>
    <property type="match status" value="1"/>
</dbReference>
<organism evidence="5 6">
    <name type="scientific">Pollutimonas nitritireducens</name>
    <dbReference type="NCBI Taxonomy" id="2045209"/>
    <lineage>
        <taxon>Bacteria</taxon>
        <taxon>Pseudomonadati</taxon>
        <taxon>Pseudomonadota</taxon>
        <taxon>Betaproteobacteria</taxon>
        <taxon>Burkholderiales</taxon>
        <taxon>Alcaligenaceae</taxon>
        <taxon>Pollutimonas</taxon>
    </lineage>
</organism>
<evidence type="ECO:0000313" key="5">
    <source>
        <dbReference type="EMBL" id="PLC52546.1"/>
    </source>
</evidence>
<dbReference type="InterPro" id="IPR036388">
    <property type="entry name" value="WH-like_DNA-bd_sf"/>
</dbReference>
<keyword evidence="3" id="KW-0804">Transcription</keyword>
<proteinExistence type="predicted"/>
<dbReference type="GO" id="GO:0003677">
    <property type="term" value="F:DNA binding"/>
    <property type="evidence" value="ECO:0007669"/>
    <property type="project" value="UniProtKB-KW"/>
</dbReference>
<dbReference type="GO" id="GO:0003700">
    <property type="term" value="F:DNA-binding transcription factor activity"/>
    <property type="evidence" value="ECO:0007669"/>
    <property type="project" value="InterPro"/>
</dbReference>
<keyword evidence="1" id="KW-0805">Transcription regulation</keyword>
<dbReference type="OrthoDB" id="32523at2"/>
<protein>
    <submittedName>
        <fullName evidence="5">MarR family transcriptional regulator</fullName>
    </submittedName>
</protein>
<dbReference type="Pfam" id="PF12802">
    <property type="entry name" value="MarR_2"/>
    <property type="match status" value="1"/>
</dbReference>
<keyword evidence="2" id="KW-0238">DNA-binding</keyword>
<dbReference type="PANTHER" id="PTHR42756">
    <property type="entry name" value="TRANSCRIPTIONAL REGULATOR, MARR"/>
    <property type="match status" value="1"/>
</dbReference>
<dbReference type="PRINTS" id="PR00598">
    <property type="entry name" value="HTHMARR"/>
</dbReference>
<evidence type="ECO:0000256" key="1">
    <source>
        <dbReference type="ARBA" id="ARBA00023015"/>
    </source>
</evidence>
<gene>
    <name evidence="5" type="ORF">CR155_17285</name>
</gene>